<dbReference type="RefSeq" id="WP_216799522.1">
    <property type="nucleotide sequence ID" value="NZ_CP076723.1"/>
</dbReference>
<evidence type="ECO:0000313" key="3">
    <source>
        <dbReference type="EMBL" id="QWV92761.1"/>
    </source>
</evidence>
<sequence>MSRTDSEDDQQPVRVLHVLHDSRRSGVPAVAANLILALDRSTVTASALFAYEGIYSEELRARGVQVWSMGKRVPFLWRLNRFLMNFKLATLLGSFDVVHAHSVKCALHVIVAKALGATVIYHLHELPRTVGPLLRRAIATADCVVFCSNTCAAHYSAVPARSRRVLVNAVDPASFPPVVETPRRRIVMVASINKGKGQNLLLEAFSKLTQKDVELYFYGTTGLSAHGYVAGLKREVQTRGLAGRVFFPGPTADIRSVLKESTLLVHTSWKESFGMALVEAMASGVPVIAQDLEGMREVVVDGVTGYLVPPGDVEGLSGRISKLLDDPSLRSRFGAAGRALVQEKYNMESRVPEYVELCRDLYAGREMR</sequence>
<dbReference type="EMBL" id="CP076723">
    <property type="protein sequence ID" value="QWV92761.1"/>
    <property type="molecule type" value="Genomic_DNA"/>
</dbReference>
<keyword evidence="3" id="KW-0328">Glycosyltransferase</keyword>
<dbReference type="EC" id="2.4.-.-" evidence="3"/>
<feature type="domain" description="Glycosyl transferase family 1" evidence="1">
    <location>
        <begin position="181"/>
        <end position="338"/>
    </location>
</feature>
<dbReference type="Proteomes" id="UP000683557">
    <property type="component" value="Chromosome"/>
</dbReference>
<feature type="domain" description="Glycosyltransferase subfamily 4-like N-terminal" evidence="2">
    <location>
        <begin position="26"/>
        <end position="173"/>
    </location>
</feature>
<evidence type="ECO:0000313" key="4">
    <source>
        <dbReference type="Proteomes" id="UP000683557"/>
    </source>
</evidence>
<dbReference type="Pfam" id="PF00534">
    <property type="entry name" value="Glycos_transf_1"/>
    <property type="match status" value="1"/>
</dbReference>
<dbReference type="InterPro" id="IPR001296">
    <property type="entry name" value="Glyco_trans_1"/>
</dbReference>
<dbReference type="PANTHER" id="PTHR12526">
    <property type="entry name" value="GLYCOSYLTRANSFERASE"/>
    <property type="match status" value="1"/>
</dbReference>
<proteinExistence type="predicted"/>
<accession>A0ABX8J6Q4</accession>
<evidence type="ECO:0000259" key="1">
    <source>
        <dbReference type="Pfam" id="PF00534"/>
    </source>
</evidence>
<protein>
    <submittedName>
        <fullName evidence="3">Glycosyltransferase</fullName>
        <ecNumber evidence="3">2.4.-.-</ecNumber>
    </submittedName>
</protein>
<keyword evidence="4" id="KW-1185">Reference proteome</keyword>
<evidence type="ECO:0000259" key="2">
    <source>
        <dbReference type="Pfam" id="PF13439"/>
    </source>
</evidence>
<dbReference type="InterPro" id="IPR028098">
    <property type="entry name" value="Glyco_trans_4-like_N"/>
</dbReference>
<gene>
    <name evidence="3" type="ORF">KP004_16500</name>
</gene>
<name>A0ABX8J6Q4_9BACT</name>
<organism evidence="3 4">
    <name type="scientific">Geomonas oryzisoli</name>
    <dbReference type="NCBI Taxonomy" id="2847992"/>
    <lineage>
        <taxon>Bacteria</taxon>
        <taxon>Pseudomonadati</taxon>
        <taxon>Thermodesulfobacteriota</taxon>
        <taxon>Desulfuromonadia</taxon>
        <taxon>Geobacterales</taxon>
        <taxon>Geobacteraceae</taxon>
        <taxon>Geomonas</taxon>
    </lineage>
</organism>
<dbReference type="Pfam" id="PF13439">
    <property type="entry name" value="Glyco_transf_4"/>
    <property type="match status" value="1"/>
</dbReference>
<reference evidence="3 4" key="1">
    <citation type="submission" date="2021-06" db="EMBL/GenBank/DDBJ databases">
        <title>Gemonas diversity in paddy soil.</title>
        <authorList>
            <person name="Liu G."/>
        </authorList>
    </citation>
    <scope>NUCLEOTIDE SEQUENCE [LARGE SCALE GENOMIC DNA]</scope>
    <source>
        <strain evidence="3 4">RG10</strain>
    </source>
</reference>
<keyword evidence="3" id="KW-0808">Transferase</keyword>
<dbReference type="GO" id="GO:0016757">
    <property type="term" value="F:glycosyltransferase activity"/>
    <property type="evidence" value="ECO:0007669"/>
    <property type="project" value="UniProtKB-KW"/>
</dbReference>
<dbReference type="PANTHER" id="PTHR12526:SF627">
    <property type="entry name" value="D-RHAMNOSYLTRANSFERASE WBPZ"/>
    <property type="match status" value="1"/>
</dbReference>